<gene>
    <name evidence="1" type="ORF">BKE30_02550</name>
</gene>
<evidence type="ECO:0000313" key="2">
    <source>
        <dbReference type="Proteomes" id="UP000192132"/>
    </source>
</evidence>
<sequence>MPLYDIRCQHCDGIFEKRLAIAAISTDIPCEYCQQDTPAKPMLTAHVQLKTNYKWQPQSKAEQLAGKGITGPGTDKNAARNSVLHNCKGMNCSVCGL</sequence>
<accession>A0A1S8CWN7</accession>
<dbReference type="Proteomes" id="UP000192132">
    <property type="component" value="Unassembled WGS sequence"/>
</dbReference>
<reference evidence="1 2" key="1">
    <citation type="submission" date="2016-10" db="EMBL/GenBank/DDBJ databases">
        <title>Draft Genome sequence of Alkanindiges sp. strain H1.</title>
        <authorList>
            <person name="Subhash Y."/>
            <person name="Lee S."/>
        </authorList>
    </citation>
    <scope>NUCLEOTIDE SEQUENCE [LARGE SCALE GENOMIC DNA]</scope>
    <source>
        <strain evidence="1 2">H1</strain>
    </source>
</reference>
<evidence type="ECO:0008006" key="3">
    <source>
        <dbReference type="Google" id="ProtNLM"/>
    </source>
</evidence>
<keyword evidence="2" id="KW-1185">Reference proteome</keyword>
<comment type="caution">
    <text evidence="1">The sequence shown here is derived from an EMBL/GenBank/DDBJ whole genome shotgun (WGS) entry which is preliminary data.</text>
</comment>
<dbReference type="InterPro" id="IPR013429">
    <property type="entry name" value="Regulatory_FmdB_Zinc_ribbon"/>
</dbReference>
<organism evidence="1 2">
    <name type="scientific">Alkanindiges hydrocarboniclasticus</name>
    <dbReference type="NCBI Taxonomy" id="1907941"/>
    <lineage>
        <taxon>Bacteria</taxon>
        <taxon>Pseudomonadati</taxon>
        <taxon>Pseudomonadota</taxon>
        <taxon>Gammaproteobacteria</taxon>
        <taxon>Moraxellales</taxon>
        <taxon>Moraxellaceae</taxon>
        <taxon>Alkanindiges</taxon>
    </lineage>
</organism>
<evidence type="ECO:0000313" key="1">
    <source>
        <dbReference type="EMBL" id="ONG41739.1"/>
    </source>
</evidence>
<proteinExistence type="predicted"/>
<protein>
    <recommendedName>
        <fullName evidence="3">FmdB family regulatory protein</fullName>
    </recommendedName>
</protein>
<dbReference type="NCBIfam" id="TIGR02605">
    <property type="entry name" value="CxxC_CxxC_SSSS"/>
    <property type="match status" value="1"/>
</dbReference>
<dbReference type="EMBL" id="MLCN01000007">
    <property type="protein sequence ID" value="ONG41739.1"/>
    <property type="molecule type" value="Genomic_DNA"/>
</dbReference>
<dbReference type="RefSeq" id="WP_076877111.1">
    <property type="nucleotide sequence ID" value="NZ_MLCN01000007.1"/>
</dbReference>
<dbReference type="OrthoDB" id="9813321at2"/>
<dbReference type="AlphaFoldDB" id="A0A1S8CWN7"/>
<name>A0A1S8CWN7_9GAMM</name>